<dbReference type="InterPro" id="IPR009057">
    <property type="entry name" value="Homeodomain-like_sf"/>
</dbReference>
<keyword evidence="2 4" id="KW-0238">DNA-binding</keyword>
<dbReference type="InterPro" id="IPR050109">
    <property type="entry name" value="HTH-type_TetR-like_transc_reg"/>
</dbReference>
<sequence length="205" mass="22912">MARSLAKDHSDKRRAILKTAAAFFADTGYDRAAMSQLAKACGISKASIYHYYTNKETLLYDILHHHLDELLTTIQAQDISDKDPETNLGTLAGALLEVYRGADAEHRLQLEAMRYLPAESQKELADMQRQIVAIFGDSIRAVAPELFETGEADLRAVTMSMFGMLNWFYLWHQPSKGLSRAEYAKLATDILVGGLIKLKIPAHVK</sequence>
<dbReference type="InterPro" id="IPR041490">
    <property type="entry name" value="KstR2_TetR_C"/>
</dbReference>
<evidence type="ECO:0000259" key="5">
    <source>
        <dbReference type="PROSITE" id="PS50977"/>
    </source>
</evidence>
<dbReference type="InterPro" id="IPR001647">
    <property type="entry name" value="HTH_TetR"/>
</dbReference>
<proteinExistence type="predicted"/>
<dbReference type="PRINTS" id="PR00455">
    <property type="entry name" value="HTHTETR"/>
</dbReference>
<evidence type="ECO:0000313" key="6">
    <source>
        <dbReference type="EMBL" id="GLQ35143.1"/>
    </source>
</evidence>
<dbReference type="Proteomes" id="UP001156694">
    <property type="component" value="Unassembled WGS sequence"/>
</dbReference>
<dbReference type="RefSeq" id="WP_284377263.1">
    <property type="nucleotide sequence ID" value="NZ_BSNN01000004.1"/>
</dbReference>
<evidence type="ECO:0000256" key="3">
    <source>
        <dbReference type="ARBA" id="ARBA00023163"/>
    </source>
</evidence>
<accession>A0ABQ5VVM3</accession>
<keyword evidence="1" id="KW-0805">Transcription regulation</keyword>
<name>A0ABQ5VVM3_9RHOB</name>
<dbReference type="PROSITE" id="PS50977">
    <property type="entry name" value="HTH_TETR_2"/>
    <property type="match status" value="1"/>
</dbReference>
<feature type="DNA-binding region" description="H-T-H motif" evidence="4">
    <location>
        <begin position="33"/>
        <end position="52"/>
    </location>
</feature>
<dbReference type="Pfam" id="PF17932">
    <property type="entry name" value="TetR_C_24"/>
    <property type="match status" value="1"/>
</dbReference>
<evidence type="ECO:0000256" key="4">
    <source>
        <dbReference type="PROSITE-ProRule" id="PRU00335"/>
    </source>
</evidence>
<organism evidence="6 7">
    <name type="scientific">Amylibacter marinus</name>
    <dbReference type="NCBI Taxonomy" id="1475483"/>
    <lineage>
        <taxon>Bacteria</taxon>
        <taxon>Pseudomonadati</taxon>
        <taxon>Pseudomonadota</taxon>
        <taxon>Alphaproteobacteria</taxon>
        <taxon>Rhodobacterales</taxon>
        <taxon>Paracoccaceae</taxon>
        <taxon>Amylibacter</taxon>
    </lineage>
</organism>
<dbReference type="SUPFAM" id="SSF46689">
    <property type="entry name" value="Homeodomain-like"/>
    <property type="match status" value="1"/>
</dbReference>
<reference evidence="7" key="1">
    <citation type="journal article" date="2019" name="Int. J. Syst. Evol. Microbiol.">
        <title>The Global Catalogue of Microorganisms (GCM) 10K type strain sequencing project: providing services to taxonomists for standard genome sequencing and annotation.</title>
        <authorList>
            <consortium name="The Broad Institute Genomics Platform"/>
            <consortium name="The Broad Institute Genome Sequencing Center for Infectious Disease"/>
            <person name="Wu L."/>
            <person name="Ma J."/>
        </authorList>
    </citation>
    <scope>NUCLEOTIDE SEQUENCE [LARGE SCALE GENOMIC DNA]</scope>
    <source>
        <strain evidence="7">NBRC 110140</strain>
    </source>
</reference>
<gene>
    <name evidence="6" type="ORF">GCM10007939_14260</name>
</gene>
<evidence type="ECO:0000256" key="2">
    <source>
        <dbReference type="ARBA" id="ARBA00023125"/>
    </source>
</evidence>
<evidence type="ECO:0000313" key="7">
    <source>
        <dbReference type="Proteomes" id="UP001156694"/>
    </source>
</evidence>
<dbReference type="PANTHER" id="PTHR30055:SF234">
    <property type="entry name" value="HTH-TYPE TRANSCRIPTIONAL REGULATOR BETI"/>
    <property type="match status" value="1"/>
</dbReference>
<dbReference type="Pfam" id="PF00440">
    <property type="entry name" value="TetR_N"/>
    <property type="match status" value="1"/>
</dbReference>
<feature type="domain" description="HTH tetR-type" evidence="5">
    <location>
        <begin position="10"/>
        <end position="70"/>
    </location>
</feature>
<dbReference type="InterPro" id="IPR036271">
    <property type="entry name" value="Tet_transcr_reg_TetR-rel_C_sf"/>
</dbReference>
<evidence type="ECO:0000256" key="1">
    <source>
        <dbReference type="ARBA" id="ARBA00023015"/>
    </source>
</evidence>
<protein>
    <submittedName>
        <fullName evidence="6">TetR family transcriptional regulator</fullName>
    </submittedName>
</protein>
<dbReference type="Gene3D" id="1.10.357.10">
    <property type="entry name" value="Tetracycline Repressor, domain 2"/>
    <property type="match status" value="1"/>
</dbReference>
<dbReference type="PANTHER" id="PTHR30055">
    <property type="entry name" value="HTH-TYPE TRANSCRIPTIONAL REGULATOR RUTR"/>
    <property type="match status" value="1"/>
</dbReference>
<dbReference type="SUPFAM" id="SSF48498">
    <property type="entry name" value="Tetracyclin repressor-like, C-terminal domain"/>
    <property type="match status" value="1"/>
</dbReference>
<dbReference type="Gene3D" id="1.10.10.60">
    <property type="entry name" value="Homeodomain-like"/>
    <property type="match status" value="1"/>
</dbReference>
<comment type="caution">
    <text evidence="6">The sequence shown here is derived from an EMBL/GenBank/DDBJ whole genome shotgun (WGS) entry which is preliminary data.</text>
</comment>
<dbReference type="EMBL" id="BSNN01000004">
    <property type="protein sequence ID" value="GLQ35143.1"/>
    <property type="molecule type" value="Genomic_DNA"/>
</dbReference>
<keyword evidence="3" id="KW-0804">Transcription</keyword>
<keyword evidence="7" id="KW-1185">Reference proteome</keyword>